<keyword evidence="3" id="KW-1185">Reference proteome</keyword>
<dbReference type="Proteomes" id="UP001354227">
    <property type="component" value="Unassembled WGS sequence"/>
</dbReference>
<evidence type="ECO:0000256" key="1">
    <source>
        <dbReference type="SAM" id="Phobius"/>
    </source>
</evidence>
<keyword evidence="1" id="KW-1133">Transmembrane helix</keyword>
<sequence length="344" mass="37823">MSNGSLSEQMGAMALVDELRLQQRQVQEHLDLALRRAEIVERIRGYYQRQGIACDDSLIEQGVREFFARRLRFEAPQLSWPHRLLAGMLLRRRLLAWGGLTGVALLGGALLTANLRQPVAPTRPTEVSAPANKGLGVPAPAWTREADRAAHQARLDQYTQLMARLEAMPLPEDVRAKLLPFARSTGALVADHGPAKAIQALRELQVYVDYTEAQLQLRIPDGAGQLSGYERCRKTSACQPGSEDGKAWFLVFQARDPQGKVVTMPLANGHTGAIALADSLGVQVTHAQYLKAQQVKQAKGRVDNPVIGRKDAYNLSRHFDNRVFAGSSFDNPADTNQSIVSASF</sequence>
<reference evidence="2" key="1">
    <citation type="submission" date="2024-01" db="EMBL/GenBank/DDBJ databases">
        <title>Unpublished Manusciprt.</title>
        <authorList>
            <person name="Duman M."/>
            <person name="Valdes E.G."/>
            <person name="Ajmi N."/>
            <person name="Altun S."/>
            <person name="Saticioglu I.B."/>
        </authorList>
    </citation>
    <scope>NUCLEOTIDE SEQUENCE</scope>
    <source>
        <strain evidence="2">137P</strain>
    </source>
</reference>
<keyword evidence="1" id="KW-0812">Transmembrane</keyword>
<proteinExistence type="predicted"/>
<dbReference type="RefSeq" id="WP_330105427.1">
    <property type="nucleotide sequence ID" value="NZ_JAZDCT010000042.1"/>
</dbReference>
<evidence type="ECO:0000313" key="2">
    <source>
        <dbReference type="EMBL" id="MEE1890648.1"/>
    </source>
</evidence>
<gene>
    <name evidence="2" type="ORF">V0R62_23535</name>
</gene>
<feature type="transmembrane region" description="Helical" evidence="1">
    <location>
        <begin position="94"/>
        <end position="115"/>
    </location>
</feature>
<accession>A0ABU7HI68</accession>
<organism evidence="2 3">
    <name type="scientific">Pseudomonas carassii</name>
    <dbReference type="NCBI Taxonomy" id="3115855"/>
    <lineage>
        <taxon>Bacteria</taxon>
        <taxon>Pseudomonadati</taxon>
        <taxon>Pseudomonadota</taxon>
        <taxon>Gammaproteobacteria</taxon>
        <taxon>Pseudomonadales</taxon>
        <taxon>Pseudomonadaceae</taxon>
        <taxon>Pseudomonas</taxon>
    </lineage>
</organism>
<keyword evidence="1" id="KW-0472">Membrane</keyword>
<name>A0ABU7HI68_9PSED</name>
<dbReference type="EMBL" id="JAZDCT010000042">
    <property type="protein sequence ID" value="MEE1890648.1"/>
    <property type="molecule type" value="Genomic_DNA"/>
</dbReference>
<dbReference type="InterPro" id="IPR045964">
    <property type="entry name" value="DUF6384"/>
</dbReference>
<protein>
    <submittedName>
        <fullName evidence="2">DUF6384 family protein</fullName>
    </submittedName>
</protein>
<comment type="caution">
    <text evidence="2">The sequence shown here is derived from an EMBL/GenBank/DDBJ whole genome shotgun (WGS) entry which is preliminary data.</text>
</comment>
<dbReference type="Pfam" id="PF19911">
    <property type="entry name" value="DUF6384"/>
    <property type="match status" value="1"/>
</dbReference>
<evidence type="ECO:0000313" key="3">
    <source>
        <dbReference type="Proteomes" id="UP001354227"/>
    </source>
</evidence>